<reference evidence="1" key="1">
    <citation type="submission" date="2022-06" db="EMBL/GenBank/DDBJ databases">
        <title>Phylogenomic reconstructions and comparative analyses of Kickxellomycotina fungi.</title>
        <authorList>
            <person name="Reynolds N.K."/>
            <person name="Stajich J.E."/>
            <person name="Barry K."/>
            <person name="Grigoriev I.V."/>
            <person name="Crous P."/>
            <person name="Smith M.E."/>
        </authorList>
    </citation>
    <scope>NUCLEOTIDE SEQUENCE</scope>
    <source>
        <strain evidence="1">RSA 2271</strain>
    </source>
</reference>
<dbReference type="Proteomes" id="UP001145114">
    <property type="component" value="Unassembled WGS sequence"/>
</dbReference>
<comment type="caution">
    <text evidence="1">The sequence shown here is derived from an EMBL/GenBank/DDBJ whole genome shotgun (WGS) entry which is preliminary data.</text>
</comment>
<proteinExistence type="predicted"/>
<keyword evidence="2" id="KW-1185">Reference proteome</keyword>
<protein>
    <submittedName>
        <fullName evidence="1">Uncharacterized protein</fullName>
    </submittedName>
</protein>
<evidence type="ECO:0000313" key="2">
    <source>
        <dbReference type="Proteomes" id="UP001145114"/>
    </source>
</evidence>
<evidence type="ECO:0000313" key="1">
    <source>
        <dbReference type="EMBL" id="KAJ1673119.1"/>
    </source>
</evidence>
<name>A0ACC1HGR0_9FUNG</name>
<gene>
    <name evidence="1" type="ORF">EV182_005845</name>
</gene>
<dbReference type="EMBL" id="JAMZIH010007358">
    <property type="protein sequence ID" value="KAJ1673119.1"/>
    <property type="molecule type" value="Genomic_DNA"/>
</dbReference>
<sequence length="114" mass="12231">MSLRRLPQVAFRRLVPAITTAPNALDDQFKQYLEANGHSNLKKALEAAQSKSSESSPSIISLLGTLGRVPTPQLSFLTSTTATGDRMYATQEMAISNSLDPVAINAITSPSNKI</sequence>
<feature type="non-terminal residue" evidence="1">
    <location>
        <position position="114"/>
    </location>
</feature>
<accession>A0ACC1HGR0</accession>
<organism evidence="1 2">
    <name type="scientific">Spiromyces aspiralis</name>
    <dbReference type="NCBI Taxonomy" id="68401"/>
    <lineage>
        <taxon>Eukaryota</taxon>
        <taxon>Fungi</taxon>
        <taxon>Fungi incertae sedis</taxon>
        <taxon>Zoopagomycota</taxon>
        <taxon>Kickxellomycotina</taxon>
        <taxon>Kickxellomycetes</taxon>
        <taxon>Kickxellales</taxon>
        <taxon>Kickxellaceae</taxon>
        <taxon>Spiromyces</taxon>
    </lineage>
</organism>